<feature type="region of interest" description="Disordered" evidence="1">
    <location>
        <begin position="214"/>
        <end position="238"/>
    </location>
</feature>
<protein>
    <submittedName>
        <fullName evidence="2">Uncharacterized protein</fullName>
    </submittedName>
</protein>
<reference evidence="2 3" key="1">
    <citation type="journal article" date="2015" name="Nature">
        <title>rRNA introns, odd ribosomes, and small enigmatic genomes across a large radiation of phyla.</title>
        <authorList>
            <person name="Brown C.T."/>
            <person name="Hug L.A."/>
            <person name="Thomas B.C."/>
            <person name="Sharon I."/>
            <person name="Castelle C.J."/>
            <person name="Singh A."/>
            <person name="Wilkins M.J."/>
            <person name="Williams K.H."/>
            <person name="Banfield J.F."/>
        </authorList>
    </citation>
    <scope>NUCLEOTIDE SEQUENCE [LARGE SCALE GENOMIC DNA]</scope>
</reference>
<dbReference type="Proteomes" id="UP000034069">
    <property type="component" value="Unassembled WGS sequence"/>
</dbReference>
<evidence type="ECO:0000313" key="2">
    <source>
        <dbReference type="EMBL" id="KKT35338.1"/>
    </source>
</evidence>
<proteinExistence type="predicted"/>
<dbReference type="AlphaFoldDB" id="A0A0G1GLU9"/>
<dbReference type="EMBL" id="LCHN01000018">
    <property type="protein sequence ID" value="KKT35338.1"/>
    <property type="molecule type" value="Genomic_DNA"/>
</dbReference>
<organism evidence="2 3">
    <name type="scientific">Candidatus Collierbacteria bacterium GW2011_GWA1_44_12</name>
    <dbReference type="NCBI Taxonomy" id="1618376"/>
    <lineage>
        <taxon>Bacteria</taxon>
        <taxon>Candidatus Collieribacteriota</taxon>
    </lineage>
</organism>
<evidence type="ECO:0000256" key="1">
    <source>
        <dbReference type="SAM" id="MobiDB-lite"/>
    </source>
</evidence>
<sequence length="238" mass="26761">MEWNRYYSEENIRSLKEQSPYYAYILEQLAEYVSKGKAPDEPLFVALGGIHPKVTRPEHFITLCEDSLDHLIFPIILDQNEQALQGLSQDGYVAMQANLEDLPEITPPLSLLICDYTTDFMTDSQLSHMNQTLPGHLDPNGLLMLTVDTPTIPGLSRLRNKISFNVNVHPRSEKKLTTLLSNFKLVYVAQTENDNLLTVFASIDSPLEAHKGAPFSLSPEENGGFGKWLSQQKEKSAP</sequence>
<gene>
    <name evidence="2" type="ORF">UW23_C0018G0011</name>
</gene>
<comment type="caution">
    <text evidence="2">The sequence shown here is derived from an EMBL/GenBank/DDBJ whole genome shotgun (WGS) entry which is preliminary data.</text>
</comment>
<evidence type="ECO:0000313" key="3">
    <source>
        <dbReference type="Proteomes" id="UP000034069"/>
    </source>
</evidence>
<accession>A0A0G1GLU9</accession>
<name>A0A0G1GLU9_9BACT</name>